<comment type="caution">
    <text evidence="2">The sequence shown here is derived from an EMBL/GenBank/DDBJ whole genome shotgun (WGS) entry which is preliminary data.</text>
</comment>
<feature type="transmembrane region" description="Helical" evidence="1">
    <location>
        <begin position="46"/>
        <end position="68"/>
    </location>
</feature>
<evidence type="ECO:0000313" key="3">
    <source>
        <dbReference type="Proteomes" id="UP000563094"/>
    </source>
</evidence>
<protein>
    <submittedName>
        <fullName evidence="2">Uncharacterized protein</fullName>
    </submittedName>
</protein>
<keyword evidence="3" id="KW-1185">Reference proteome</keyword>
<feature type="transmembrane region" description="Helical" evidence="1">
    <location>
        <begin position="77"/>
        <end position="95"/>
    </location>
</feature>
<proteinExistence type="predicted"/>
<reference evidence="2 3" key="1">
    <citation type="submission" date="2020-08" db="EMBL/GenBank/DDBJ databases">
        <title>Genomic Encyclopedia of Type Strains, Phase IV (KMG-IV): sequencing the most valuable type-strain genomes for metagenomic binning, comparative biology and taxonomic classification.</title>
        <authorList>
            <person name="Goeker M."/>
        </authorList>
    </citation>
    <scope>NUCLEOTIDE SEQUENCE [LARGE SCALE GENOMIC DNA]</scope>
    <source>
        <strain evidence="2 3">DSM 29854</strain>
    </source>
</reference>
<sequence length="97" mass="10655">MRSTCECLRQLRFGAVFLKTGQKQESPPEPNLAGIPVFGVSRENDYALAAALLGASFANLVALFWAFLGRLLPNEPLLIFPLLLLASPFPIVVLINW</sequence>
<gene>
    <name evidence="2" type="ORF">FHS90_002394</name>
</gene>
<organism evidence="2 3">
    <name type="scientific">Rufibacter quisquiliarum</name>
    <dbReference type="NCBI Taxonomy" id="1549639"/>
    <lineage>
        <taxon>Bacteria</taxon>
        <taxon>Pseudomonadati</taxon>
        <taxon>Bacteroidota</taxon>
        <taxon>Cytophagia</taxon>
        <taxon>Cytophagales</taxon>
        <taxon>Hymenobacteraceae</taxon>
        <taxon>Rufibacter</taxon>
    </lineage>
</organism>
<dbReference type="AlphaFoldDB" id="A0A839GS73"/>
<keyword evidence="1" id="KW-1133">Transmembrane helix</keyword>
<evidence type="ECO:0000256" key="1">
    <source>
        <dbReference type="SAM" id="Phobius"/>
    </source>
</evidence>
<evidence type="ECO:0000313" key="2">
    <source>
        <dbReference type="EMBL" id="MBA9077676.1"/>
    </source>
</evidence>
<accession>A0A839GS73</accession>
<keyword evidence="1" id="KW-0472">Membrane</keyword>
<keyword evidence="1" id="KW-0812">Transmembrane</keyword>
<dbReference type="EMBL" id="JACJIQ010000008">
    <property type="protein sequence ID" value="MBA9077676.1"/>
    <property type="molecule type" value="Genomic_DNA"/>
</dbReference>
<dbReference type="Proteomes" id="UP000563094">
    <property type="component" value="Unassembled WGS sequence"/>
</dbReference>
<name>A0A839GS73_9BACT</name>